<reference evidence="2" key="1">
    <citation type="submission" date="2022-11" db="UniProtKB">
        <authorList>
            <consortium name="WormBaseParasite"/>
        </authorList>
    </citation>
    <scope>IDENTIFICATION</scope>
</reference>
<accession>A0AC34GTX6</accession>
<proteinExistence type="predicted"/>
<name>A0AC34GTX6_9BILA</name>
<organism evidence="1 2">
    <name type="scientific">Panagrolaimus sp. ES5</name>
    <dbReference type="NCBI Taxonomy" id="591445"/>
    <lineage>
        <taxon>Eukaryota</taxon>
        <taxon>Metazoa</taxon>
        <taxon>Ecdysozoa</taxon>
        <taxon>Nematoda</taxon>
        <taxon>Chromadorea</taxon>
        <taxon>Rhabditida</taxon>
        <taxon>Tylenchina</taxon>
        <taxon>Panagrolaimomorpha</taxon>
        <taxon>Panagrolaimoidea</taxon>
        <taxon>Panagrolaimidae</taxon>
        <taxon>Panagrolaimus</taxon>
    </lineage>
</organism>
<evidence type="ECO:0000313" key="2">
    <source>
        <dbReference type="WBParaSite" id="ES5_v2.g8314.t1"/>
    </source>
</evidence>
<evidence type="ECO:0000313" key="1">
    <source>
        <dbReference type="Proteomes" id="UP000887579"/>
    </source>
</evidence>
<dbReference type="WBParaSite" id="ES5_v2.g8314.t1">
    <property type="protein sequence ID" value="ES5_v2.g8314.t1"/>
    <property type="gene ID" value="ES5_v2.g8314"/>
</dbReference>
<protein>
    <submittedName>
        <fullName evidence="2">Uncharacterized protein</fullName>
    </submittedName>
</protein>
<dbReference type="Proteomes" id="UP000887579">
    <property type="component" value="Unplaced"/>
</dbReference>
<sequence length="70" mass="7610">MKLILLTFFALCLLFSTHIKMSAGRNIFHPPPPPTSPSTPPPSAAHNSTNMEDVANKVIEIAGKNCFWCG</sequence>